<evidence type="ECO:0000313" key="3">
    <source>
        <dbReference type="Proteomes" id="UP000566995"/>
    </source>
</evidence>
<gene>
    <name evidence="2" type="ORF">HNP46_005783</name>
</gene>
<accession>A0A7W7KQ87</accession>
<dbReference type="Proteomes" id="UP000566995">
    <property type="component" value="Unassembled WGS sequence"/>
</dbReference>
<dbReference type="RefSeq" id="WP_184595814.1">
    <property type="nucleotide sequence ID" value="NZ_JACHLI010000032.1"/>
</dbReference>
<proteinExistence type="predicted"/>
<name>A0A7W7KQ87_PSENT</name>
<evidence type="ECO:0008006" key="4">
    <source>
        <dbReference type="Google" id="ProtNLM"/>
    </source>
</evidence>
<feature type="signal peptide" evidence="1">
    <location>
        <begin position="1"/>
        <end position="22"/>
    </location>
</feature>
<evidence type="ECO:0000313" key="2">
    <source>
        <dbReference type="EMBL" id="MBB4866876.1"/>
    </source>
</evidence>
<organism evidence="2 3">
    <name type="scientific">Pseudomonas nitroreducens</name>
    <dbReference type="NCBI Taxonomy" id="46680"/>
    <lineage>
        <taxon>Bacteria</taxon>
        <taxon>Pseudomonadati</taxon>
        <taxon>Pseudomonadota</taxon>
        <taxon>Gammaproteobacteria</taxon>
        <taxon>Pseudomonadales</taxon>
        <taxon>Pseudomonadaceae</taxon>
        <taxon>Pseudomonas</taxon>
    </lineage>
</organism>
<comment type="caution">
    <text evidence="2">The sequence shown here is derived from an EMBL/GenBank/DDBJ whole genome shotgun (WGS) entry which is preliminary data.</text>
</comment>
<dbReference type="AlphaFoldDB" id="A0A7W7KQ87"/>
<feature type="chain" id="PRO_5030758540" description="Lipoprotein" evidence="1">
    <location>
        <begin position="23"/>
        <end position="121"/>
    </location>
</feature>
<reference evidence="2 3" key="1">
    <citation type="submission" date="2020-08" db="EMBL/GenBank/DDBJ databases">
        <title>Functional genomics of gut bacteria from endangered species of beetles.</title>
        <authorList>
            <person name="Carlos-Shanley C."/>
        </authorList>
    </citation>
    <scope>NUCLEOTIDE SEQUENCE [LARGE SCALE GENOMIC DNA]</scope>
    <source>
        <strain evidence="2 3">S00179</strain>
    </source>
</reference>
<dbReference type="EMBL" id="JACHLI010000032">
    <property type="protein sequence ID" value="MBB4866876.1"/>
    <property type="molecule type" value="Genomic_DNA"/>
</dbReference>
<protein>
    <recommendedName>
        <fullName evidence="4">Lipoprotein</fullName>
    </recommendedName>
</protein>
<evidence type="ECO:0000256" key="1">
    <source>
        <dbReference type="SAM" id="SignalP"/>
    </source>
</evidence>
<dbReference type="PROSITE" id="PS51257">
    <property type="entry name" value="PROKAR_LIPOPROTEIN"/>
    <property type="match status" value="1"/>
</dbReference>
<sequence>MKSAGILALLAFPLMLAGCAKSDEENIKELLMKHSNLIDPSSVMLRNILKKPGKNSYCVEMNSKNRLGAYTGWEKATVFLGDANKLYLYFQDSRLNRTSGADSESAQKLAQIVFKANCPGY</sequence>
<keyword evidence="1" id="KW-0732">Signal</keyword>